<keyword evidence="3" id="KW-1185">Reference proteome</keyword>
<keyword evidence="1" id="KW-0472">Membrane</keyword>
<dbReference type="Proteomes" id="UP000635071">
    <property type="component" value="Unassembled WGS sequence"/>
</dbReference>
<evidence type="ECO:0000313" key="3">
    <source>
        <dbReference type="Proteomes" id="UP000635071"/>
    </source>
</evidence>
<organism evidence="2 3">
    <name type="scientific">Sandarakinorhabdus glacialis</name>
    <dbReference type="NCBI Taxonomy" id="1614636"/>
    <lineage>
        <taxon>Bacteria</taxon>
        <taxon>Pseudomonadati</taxon>
        <taxon>Pseudomonadota</taxon>
        <taxon>Alphaproteobacteria</taxon>
        <taxon>Sphingomonadales</taxon>
        <taxon>Sphingosinicellaceae</taxon>
        <taxon>Sandarakinorhabdus</taxon>
    </lineage>
</organism>
<keyword evidence="1" id="KW-0812">Transmembrane</keyword>
<proteinExistence type="predicted"/>
<sequence length="152" mass="15362">MTPLAAVSLAAKQGLLPRNNGAQAFLSHPVVVAGSLALAAGELAGDKMESAPDRIVVAGLAARLMTGAIAGAALAPRDERLVGGLLGAAAAVAASYVTFELRMRALRRYGQTASGVVEDALVVGSALLIVAVANDQEYPGVTENENGALRWG</sequence>
<reference evidence="2" key="1">
    <citation type="journal article" date="2014" name="Int. J. Syst. Evol. Microbiol.">
        <title>Complete genome sequence of Corynebacterium casei LMG S-19264T (=DSM 44701T), isolated from a smear-ripened cheese.</title>
        <authorList>
            <consortium name="US DOE Joint Genome Institute (JGI-PGF)"/>
            <person name="Walter F."/>
            <person name="Albersmeier A."/>
            <person name="Kalinowski J."/>
            <person name="Ruckert C."/>
        </authorList>
    </citation>
    <scope>NUCLEOTIDE SEQUENCE</scope>
    <source>
        <strain evidence="2">CGMCC 1.15519</strain>
    </source>
</reference>
<evidence type="ECO:0000313" key="2">
    <source>
        <dbReference type="EMBL" id="GGE09469.1"/>
    </source>
</evidence>
<accession>A0A917E6K2</accession>
<keyword evidence="1" id="KW-1133">Transmembrane helix</keyword>
<evidence type="ECO:0000256" key="1">
    <source>
        <dbReference type="SAM" id="Phobius"/>
    </source>
</evidence>
<feature type="transmembrane region" description="Helical" evidence="1">
    <location>
        <begin position="25"/>
        <end position="43"/>
    </location>
</feature>
<feature type="transmembrane region" description="Helical" evidence="1">
    <location>
        <begin position="55"/>
        <end position="75"/>
    </location>
</feature>
<gene>
    <name evidence="2" type="ORF">GCM10011529_14750</name>
</gene>
<protein>
    <submittedName>
        <fullName evidence="2">DUF4126 domain-containing protein</fullName>
    </submittedName>
</protein>
<feature type="transmembrane region" description="Helical" evidence="1">
    <location>
        <begin position="81"/>
        <end position="99"/>
    </location>
</feature>
<dbReference type="EMBL" id="BMJM01000004">
    <property type="protein sequence ID" value="GGE09469.1"/>
    <property type="molecule type" value="Genomic_DNA"/>
</dbReference>
<reference evidence="2" key="2">
    <citation type="submission" date="2020-09" db="EMBL/GenBank/DDBJ databases">
        <authorList>
            <person name="Sun Q."/>
            <person name="Zhou Y."/>
        </authorList>
    </citation>
    <scope>NUCLEOTIDE SEQUENCE</scope>
    <source>
        <strain evidence="2">CGMCC 1.15519</strain>
    </source>
</reference>
<name>A0A917E6K2_9SPHN</name>
<dbReference type="AlphaFoldDB" id="A0A917E6K2"/>
<comment type="caution">
    <text evidence="2">The sequence shown here is derived from an EMBL/GenBank/DDBJ whole genome shotgun (WGS) entry which is preliminary data.</text>
</comment>